<evidence type="ECO:0000256" key="4">
    <source>
        <dbReference type="RuleBase" id="RU000363"/>
    </source>
</evidence>
<dbReference type="InterPro" id="IPR036291">
    <property type="entry name" value="NAD(P)-bd_dom_sf"/>
</dbReference>
<dbReference type="RefSeq" id="XP_013278947.1">
    <property type="nucleotide sequence ID" value="XM_013423493.1"/>
</dbReference>
<proteinExistence type="inferred from homology"/>
<dbReference type="Pfam" id="PF00106">
    <property type="entry name" value="adh_short"/>
    <property type="match status" value="1"/>
</dbReference>
<dbReference type="GeneID" id="25311401"/>
<keyword evidence="7" id="KW-1185">Reference proteome</keyword>
<dbReference type="EMBL" id="KN846976">
    <property type="protein sequence ID" value="KIW75139.1"/>
    <property type="molecule type" value="Genomic_DNA"/>
</dbReference>
<dbReference type="PRINTS" id="PR00081">
    <property type="entry name" value="GDHRDH"/>
</dbReference>
<comment type="similarity">
    <text evidence="1 4">Belongs to the short-chain dehydrogenases/reductases (SDR) family.</text>
</comment>
<evidence type="ECO:0000313" key="6">
    <source>
        <dbReference type="EMBL" id="KIW75139.1"/>
    </source>
</evidence>
<reference evidence="6 7" key="1">
    <citation type="submission" date="2015-01" db="EMBL/GenBank/DDBJ databases">
        <title>The Genome Sequence of Fonsecaea pedrosoi CBS 271.37.</title>
        <authorList>
            <consortium name="The Broad Institute Genomics Platform"/>
            <person name="Cuomo C."/>
            <person name="de Hoog S."/>
            <person name="Gorbushina A."/>
            <person name="Stielow B."/>
            <person name="Teixiera M."/>
            <person name="Abouelleil A."/>
            <person name="Chapman S.B."/>
            <person name="Priest M."/>
            <person name="Young S.K."/>
            <person name="Wortman J."/>
            <person name="Nusbaum C."/>
            <person name="Birren B."/>
        </authorList>
    </citation>
    <scope>NUCLEOTIDE SEQUENCE [LARGE SCALE GENOMIC DNA]</scope>
    <source>
        <strain evidence="6 7">CBS 271.37</strain>
    </source>
</reference>
<accession>A0A0D2GRQ3</accession>
<dbReference type="PANTHER" id="PTHR43618">
    <property type="entry name" value="7-ALPHA-HYDROXYSTEROID DEHYDROGENASE"/>
    <property type="match status" value="1"/>
</dbReference>
<dbReference type="PANTHER" id="PTHR43618:SF4">
    <property type="entry name" value="SHORT CHAIN DEHYDROGENASE_REDUCTASE FAMILY (AFU_ORTHOLOGUE AFUA_7G04540)"/>
    <property type="match status" value="1"/>
</dbReference>
<dbReference type="InterPro" id="IPR002347">
    <property type="entry name" value="SDR_fam"/>
</dbReference>
<sequence length="303" mass="31895">MSAVKTSHLPNEDLQASKLFDVSHVVAVVTGGGTGIGLMIAQTLQSNGAKVYITGRRQEALDAVVKQYSNGPGSIHALPGDITKKEECVRLADEVAKQESGGVHLLVNNAGIARDDHTKFSATGKPDTKSAESISQHMLKSEVDDWQETFLTNITAQFFMSAAFLPLLSKGRDVTPGYTSSIVNVTSISGLMKGSSNGQFAYASSKAGFIHLTRMLASTLAETKVRVNQIAPGIFPSEMTTGESDETQKSELSSEISNPAGRGGGDADMAATILYLVGKGGLFLNNQLLHPDGGQMLIAPAAI</sequence>
<dbReference type="OrthoDB" id="2962696at2759"/>
<keyword evidence="3" id="KW-0560">Oxidoreductase</keyword>
<evidence type="ECO:0000256" key="1">
    <source>
        <dbReference type="ARBA" id="ARBA00006484"/>
    </source>
</evidence>
<evidence type="ECO:0000256" key="5">
    <source>
        <dbReference type="SAM" id="MobiDB-lite"/>
    </source>
</evidence>
<dbReference type="GO" id="GO:0016491">
    <property type="term" value="F:oxidoreductase activity"/>
    <property type="evidence" value="ECO:0007669"/>
    <property type="project" value="UniProtKB-KW"/>
</dbReference>
<dbReference type="VEuPathDB" id="FungiDB:Z517_11911"/>
<dbReference type="Proteomes" id="UP000053029">
    <property type="component" value="Unassembled WGS sequence"/>
</dbReference>
<dbReference type="SUPFAM" id="SSF51735">
    <property type="entry name" value="NAD(P)-binding Rossmann-fold domains"/>
    <property type="match status" value="1"/>
</dbReference>
<dbReference type="CDD" id="cd05233">
    <property type="entry name" value="SDR_c"/>
    <property type="match status" value="1"/>
</dbReference>
<evidence type="ECO:0008006" key="8">
    <source>
        <dbReference type="Google" id="ProtNLM"/>
    </source>
</evidence>
<dbReference type="STRING" id="1442368.A0A0D2GRQ3"/>
<evidence type="ECO:0000256" key="3">
    <source>
        <dbReference type="ARBA" id="ARBA00023002"/>
    </source>
</evidence>
<dbReference type="InterPro" id="IPR052178">
    <property type="entry name" value="Sec_Metab_Biosynth_SDR"/>
</dbReference>
<dbReference type="AlphaFoldDB" id="A0A0D2GRQ3"/>
<gene>
    <name evidence="6" type="ORF">Z517_11911</name>
</gene>
<dbReference type="Gene3D" id="3.40.50.720">
    <property type="entry name" value="NAD(P)-binding Rossmann-like Domain"/>
    <property type="match status" value="1"/>
</dbReference>
<keyword evidence="2" id="KW-0521">NADP</keyword>
<organism evidence="6 7">
    <name type="scientific">Fonsecaea pedrosoi CBS 271.37</name>
    <dbReference type="NCBI Taxonomy" id="1442368"/>
    <lineage>
        <taxon>Eukaryota</taxon>
        <taxon>Fungi</taxon>
        <taxon>Dikarya</taxon>
        <taxon>Ascomycota</taxon>
        <taxon>Pezizomycotina</taxon>
        <taxon>Eurotiomycetes</taxon>
        <taxon>Chaetothyriomycetidae</taxon>
        <taxon>Chaetothyriales</taxon>
        <taxon>Herpotrichiellaceae</taxon>
        <taxon>Fonsecaea</taxon>
    </lineage>
</organism>
<protein>
    <recommendedName>
        <fullName evidence="8">Short chain dehydrogenase/reductase</fullName>
    </recommendedName>
</protein>
<feature type="region of interest" description="Disordered" evidence="5">
    <location>
        <begin position="236"/>
        <end position="264"/>
    </location>
</feature>
<evidence type="ECO:0000313" key="7">
    <source>
        <dbReference type="Proteomes" id="UP000053029"/>
    </source>
</evidence>
<dbReference type="HOGENOM" id="CLU_010194_12_0_1"/>
<dbReference type="PRINTS" id="PR00080">
    <property type="entry name" value="SDRFAMILY"/>
</dbReference>
<name>A0A0D2GRQ3_9EURO</name>
<evidence type="ECO:0000256" key="2">
    <source>
        <dbReference type="ARBA" id="ARBA00022857"/>
    </source>
</evidence>